<dbReference type="SUPFAM" id="SSF56300">
    <property type="entry name" value="Metallo-dependent phosphatases"/>
    <property type="match status" value="1"/>
</dbReference>
<keyword evidence="1 2" id="KW-0732">Signal</keyword>
<dbReference type="Gene3D" id="3.90.780.10">
    <property type="entry name" value="5'-Nucleotidase, C-terminal domain"/>
    <property type="match status" value="1"/>
</dbReference>
<feature type="signal peptide" evidence="2">
    <location>
        <begin position="1"/>
        <end position="29"/>
    </location>
</feature>
<dbReference type="PANTHER" id="PTHR11575">
    <property type="entry name" value="5'-NUCLEOTIDASE-RELATED"/>
    <property type="match status" value="1"/>
</dbReference>
<dbReference type="PANTHER" id="PTHR11575:SF24">
    <property type="entry name" value="5'-NUCLEOTIDASE"/>
    <property type="match status" value="1"/>
</dbReference>
<keyword evidence="6" id="KW-0540">Nuclease</keyword>
<dbReference type="PROSITE" id="PS00018">
    <property type="entry name" value="EF_HAND_1"/>
    <property type="match status" value="1"/>
</dbReference>
<evidence type="ECO:0000259" key="5">
    <source>
        <dbReference type="Pfam" id="PF13449"/>
    </source>
</evidence>
<name>A0A177HRJ6_9ACTN</name>
<sequence>MRHRHRARRKRALLAALAATALLGGLTLANGFATETEAAERPDVRLLDTVKVPAGTTEFGMPFGGLSGIDYDPESGEYAALSDDRSENGKARFYTLRLPLDDSGFADGKPELDDLTVLEDTTGEPFATKAVDPEAIRWAPDHKSMLWTSEGASSSGQPAFVRETSASGAYVRDLPLPKAYAPVRSDSGTLTAGVRNNQALEGLTYSPDGTKAVTLTENALVQDGPAASLTAKSPSRLLVMDAATGKPEAEHVYEVDPISDAPTAPLPSPVGVYSADRGVSEILAINETDYITVERSFASGVGFSIRLYWTSTIGATDVSGRDALSGDEKPMPKKLLYDFTTSGTDADNVEGITWGPKLPDGSRSLVLVADDNFGFNGSVTTFHLLSVRPDLLATRTPDVNRDGTVNAKDVAAIPHAGRAGDLDGNGKTNARDVKLWTSYTHDFPTAQARPSTATIQLLSFNDFHGNLEPPSGRDATLGTKLDAKSTQVGGAEYLATRLKQLREGTEGSLTVAAGDIIGASPFLSGLFHDEPTVESMEKLHLDVTSVGNHEFDEGTDELLRIQNGGCHPDDGCYIKEQPYDGSEFPWLAANVVDHSTGKPLLAPTWVKKVDGVKIGFIGMTLEGTPEVTGQSGITSVRFLDEVETANASARRLQKQGVEAIVVLLHEGGVQAGSYGQCDGISGPIVEIAKKLAPSIDAVVTGHTHQPYICSILDPEGNPRSVTSASSFGRVVTETRLPVDRRTGDVVRDQVAAMNHLVTRTGPKDADQTAVIAKWKELSAPLANRVVGRVTGDITRSETRDAESGLANLVADAQLAATSSADHGGAQIALMNPGGVRADLTYASSSGGEEPGEITYAEAFAVQPFAGSLVSIDLTGAQIEQILEEQFNDTGTRAPTLMLGVSKGLTYSFSRSAPVGDRIDPESVKLNGETLKPDATYRVTANTFLAAGGDGFTTFAQGTDLVGGGDDIAALTDYLTANSPVAPPGTDRVAELP</sequence>
<dbReference type="InterPro" id="IPR029052">
    <property type="entry name" value="Metallo-depent_PP-like"/>
</dbReference>
<dbReference type="InterPro" id="IPR036907">
    <property type="entry name" value="5'-Nucleotdase_C_sf"/>
</dbReference>
<feature type="domain" description="Calcineurin-like phosphoesterase" evidence="3">
    <location>
        <begin position="460"/>
        <end position="706"/>
    </location>
</feature>
<evidence type="ECO:0000313" key="7">
    <source>
        <dbReference type="Proteomes" id="UP000077381"/>
    </source>
</evidence>
<dbReference type="GO" id="GO:0030288">
    <property type="term" value="C:outer membrane-bounded periplasmic space"/>
    <property type="evidence" value="ECO:0007669"/>
    <property type="project" value="TreeGrafter"/>
</dbReference>
<dbReference type="PRINTS" id="PR01607">
    <property type="entry name" value="APYRASEFAMLY"/>
</dbReference>
<dbReference type="InterPro" id="IPR018247">
    <property type="entry name" value="EF_Hand_1_Ca_BS"/>
</dbReference>
<dbReference type="RefSeq" id="WP_078067173.1">
    <property type="nucleotide sequence ID" value="NZ_LOHS01000075.1"/>
</dbReference>
<dbReference type="InterPro" id="IPR004843">
    <property type="entry name" value="Calcineurin-like_PHP"/>
</dbReference>
<accession>A0A177HRJ6</accession>
<gene>
    <name evidence="6" type="primary">yhcR_1</name>
    <name evidence="6" type="ORF">STSP_29960</name>
</gene>
<dbReference type="STRING" id="1716141.STSP_29960"/>
<dbReference type="PATRIC" id="fig|1716141.3.peg.3150"/>
<dbReference type="Pfam" id="PF02872">
    <property type="entry name" value="5_nucleotid_C"/>
    <property type="match status" value="1"/>
</dbReference>
<evidence type="ECO:0000256" key="1">
    <source>
        <dbReference type="ARBA" id="ARBA00022729"/>
    </source>
</evidence>
<proteinExistence type="predicted"/>
<dbReference type="EMBL" id="LOHS01000075">
    <property type="protein sequence ID" value="OAH13642.1"/>
    <property type="molecule type" value="Genomic_DNA"/>
</dbReference>
<evidence type="ECO:0000256" key="2">
    <source>
        <dbReference type="SAM" id="SignalP"/>
    </source>
</evidence>
<dbReference type="EC" id="3.1.31.-" evidence="6"/>
<reference evidence="6 7" key="1">
    <citation type="submission" date="2015-12" db="EMBL/GenBank/DDBJ databases">
        <title>Genome sequence of Streptomyces sp. G25.</title>
        <authorList>
            <person name="Poehlein A."/>
            <person name="Roettig A."/>
            <person name="Hiessl S."/>
            <person name="Hauschild P."/>
            <person name="Schauer J."/>
            <person name="Madkour M.H."/>
            <person name="Al-Ansari A.M."/>
            <person name="Almakishah N.H."/>
            <person name="Steinbuechel A."/>
            <person name="Daniel R."/>
        </authorList>
    </citation>
    <scope>NUCLEOTIDE SEQUENCE [LARGE SCALE GENOMIC DNA]</scope>
    <source>
        <strain evidence="7">G25(2015)</strain>
    </source>
</reference>
<dbReference type="GO" id="GO:0004519">
    <property type="term" value="F:endonuclease activity"/>
    <property type="evidence" value="ECO:0007669"/>
    <property type="project" value="UniProtKB-KW"/>
</dbReference>
<dbReference type="OrthoDB" id="1016457at2"/>
<comment type="caution">
    <text evidence="6">The sequence shown here is derived from an EMBL/GenBank/DDBJ whole genome shotgun (WGS) entry which is preliminary data.</text>
</comment>
<dbReference type="Pfam" id="PF00149">
    <property type="entry name" value="Metallophos"/>
    <property type="match status" value="1"/>
</dbReference>
<dbReference type="SUPFAM" id="SSF55816">
    <property type="entry name" value="5'-nucleotidase (syn. UDP-sugar hydrolase), C-terminal domain"/>
    <property type="match status" value="1"/>
</dbReference>
<keyword evidence="7" id="KW-1185">Reference proteome</keyword>
<dbReference type="InterPro" id="IPR027372">
    <property type="entry name" value="Phytase-like_dom"/>
</dbReference>
<evidence type="ECO:0000259" key="4">
    <source>
        <dbReference type="Pfam" id="PF02872"/>
    </source>
</evidence>
<dbReference type="AlphaFoldDB" id="A0A177HRJ6"/>
<dbReference type="Proteomes" id="UP000077381">
    <property type="component" value="Unassembled WGS sequence"/>
</dbReference>
<feature type="domain" description="Phytase-like" evidence="5">
    <location>
        <begin position="62"/>
        <end position="373"/>
    </location>
</feature>
<dbReference type="GO" id="GO:0009166">
    <property type="term" value="P:nucleotide catabolic process"/>
    <property type="evidence" value="ECO:0007669"/>
    <property type="project" value="InterPro"/>
</dbReference>
<dbReference type="InterPro" id="IPR008334">
    <property type="entry name" value="5'-Nucleotdase_C"/>
</dbReference>
<dbReference type="GO" id="GO:0008768">
    <property type="term" value="F:UDP-sugar diphosphatase activity"/>
    <property type="evidence" value="ECO:0007669"/>
    <property type="project" value="TreeGrafter"/>
</dbReference>
<dbReference type="Pfam" id="PF13449">
    <property type="entry name" value="Phytase-like"/>
    <property type="match status" value="1"/>
</dbReference>
<organism evidence="6 7">
    <name type="scientific">Streptomyces jeddahensis</name>
    <dbReference type="NCBI Taxonomy" id="1716141"/>
    <lineage>
        <taxon>Bacteria</taxon>
        <taxon>Bacillati</taxon>
        <taxon>Actinomycetota</taxon>
        <taxon>Actinomycetes</taxon>
        <taxon>Kitasatosporales</taxon>
        <taxon>Streptomycetaceae</taxon>
        <taxon>Streptomyces</taxon>
    </lineage>
</organism>
<evidence type="ECO:0000259" key="3">
    <source>
        <dbReference type="Pfam" id="PF00149"/>
    </source>
</evidence>
<dbReference type="Gene3D" id="3.60.21.10">
    <property type="match status" value="1"/>
</dbReference>
<evidence type="ECO:0000313" key="6">
    <source>
        <dbReference type="EMBL" id="OAH13642.1"/>
    </source>
</evidence>
<feature type="chain" id="PRO_5038879727" evidence="2">
    <location>
        <begin position="30"/>
        <end position="992"/>
    </location>
</feature>
<dbReference type="InterPro" id="IPR006179">
    <property type="entry name" value="5_nucleotidase/apyrase"/>
</dbReference>
<keyword evidence="6" id="KW-0255">Endonuclease</keyword>
<keyword evidence="6" id="KW-0378">Hydrolase</keyword>
<protein>
    <submittedName>
        <fullName evidence="6">Endonuclease YhcR</fullName>
        <ecNumber evidence="6">3.1.31.-</ecNumber>
    </submittedName>
</protein>
<feature type="domain" description="5'-Nucleotidase C-terminal" evidence="4">
    <location>
        <begin position="785"/>
        <end position="955"/>
    </location>
</feature>
<dbReference type="SUPFAM" id="SSF75011">
    <property type="entry name" value="3-carboxy-cis,cis-mucoante lactonizing enzyme"/>
    <property type="match status" value="1"/>
</dbReference>
<dbReference type="GO" id="GO:0008253">
    <property type="term" value="F:5'-nucleotidase activity"/>
    <property type="evidence" value="ECO:0007669"/>
    <property type="project" value="TreeGrafter"/>
</dbReference>